<dbReference type="PROSITE" id="PS50942">
    <property type="entry name" value="ENTH"/>
    <property type="match status" value="1"/>
</dbReference>
<evidence type="ECO:0000256" key="7">
    <source>
        <dbReference type="ARBA" id="ARBA00023176"/>
    </source>
</evidence>
<dbReference type="GO" id="GO:0032050">
    <property type="term" value="F:clathrin heavy chain binding"/>
    <property type="evidence" value="ECO:0007669"/>
    <property type="project" value="TreeGrafter"/>
</dbReference>
<dbReference type="InterPro" id="IPR048050">
    <property type="entry name" value="ANTH_N_plant"/>
</dbReference>
<dbReference type="GO" id="GO:0006900">
    <property type="term" value="P:vesicle budding from membrane"/>
    <property type="evidence" value="ECO:0007669"/>
    <property type="project" value="TreeGrafter"/>
</dbReference>
<dbReference type="EMBL" id="CP133612">
    <property type="protein sequence ID" value="WMV06641.1"/>
    <property type="molecule type" value="Genomic_DNA"/>
</dbReference>
<dbReference type="InterPro" id="IPR045192">
    <property type="entry name" value="AP180-like"/>
</dbReference>
<sequence>MHRRIKKVFTSLREHTCVSYAKFATIGGFCDLDHIVVKATSPDDTPLPDRYVLEILQIFSICPSSFGPFALSFSQRFANTRCWRVALKCLHLLHRLLKALPHTSPFREELMLARSNGLISLYPCNFKDRSSSASQDYTYFIWSYARLLDESLDCCATQGKEIDEYHTTSHENFIDKMDEVRLMLEFLPQLQSLIDRVMDCRPITGQATRNIIVQSVMKHVIRDSFTCYTTFRKEIVEILDHLIQLPYTNCTAAFEIYKKAAKQANELSEFYDWCKSLGLCGMCECPFIDKIPQIQIIALENFLNGMWQSTDDPSSSTSVSPLTSTEDSNDCKQKQTMTLLGPSKNVVASVSDTPKMHSNIDDTEESEQHRKQKRQSRFDSEMQPLIQLEDDNQDWETLLDASVSFQSIASRNNFYLQNNGWEIQTFSSTEKLSTAKSAAVPLLINCSIVPTAVKSLRYSTGFLLSPVISLV</sequence>
<feature type="region of interest" description="Disordered" evidence="9">
    <location>
        <begin position="350"/>
        <end position="381"/>
    </location>
</feature>
<evidence type="ECO:0000256" key="1">
    <source>
        <dbReference type="ARBA" id="ARBA00004132"/>
    </source>
</evidence>
<dbReference type="Gene3D" id="1.20.58.150">
    <property type="entry name" value="ANTH domain"/>
    <property type="match status" value="1"/>
</dbReference>
<accession>A0AAF0PPW9</accession>
<dbReference type="InterPro" id="IPR013809">
    <property type="entry name" value="ENTH"/>
</dbReference>
<gene>
    <name evidence="11" type="ORF">MTR67_000026</name>
</gene>
<reference evidence="11" key="1">
    <citation type="submission" date="2023-08" db="EMBL/GenBank/DDBJ databases">
        <title>A de novo genome assembly of Solanum verrucosum Schlechtendal, a Mexican diploid species geographically isolated from the other diploid A-genome species in potato relatives.</title>
        <authorList>
            <person name="Hosaka K."/>
        </authorList>
    </citation>
    <scope>NUCLEOTIDE SEQUENCE</scope>
    <source>
        <tissue evidence="11">Young leaves</tissue>
    </source>
</reference>
<dbReference type="Proteomes" id="UP001234989">
    <property type="component" value="Chromosome 1"/>
</dbReference>
<dbReference type="GO" id="GO:0005794">
    <property type="term" value="C:Golgi apparatus"/>
    <property type="evidence" value="ECO:0007669"/>
    <property type="project" value="UniProtKB-SubCell"/>
</dbReference>
<dbReference type="GO" id="GO:0048268">
    <property type="term" value="P:clathrin coat assembly"/>
    <property type="evidence" value="ECO:0007669"/>
    <property type="project" value="InterPro"/>
</dbReference>
<dbReference type="PANTHER" id="PTHR22951:SF22">
    <property type="entry name" value="ENTH DOMAIN-CONTAINING PROTEIN"/>
    <property type="match status" value="1"/>
</dbReference>
<dbReference type="Pfam" id="PF07651">
    <property type="entry name" value="ANTH"/>
    <property type="match status" value="1"/>
</dbReference>
<dbReference type="AlphaFoldDB" id="A0AAF0PPW9"/>
<organism evidence="11 12">
    <name type="scientific">Solanum verrucosum</name>
    <dbReference type="NCBI Taxonomy" id="315347"/>
    <lineage>
        <taxon>Eukaryota</taxon>
        <taxon>Viridiplantae</taxon>
        <taxon>Streptophyta</taxon>
        <taxon>Embryophyta</taxon>
        <taxon>Tracheophyta</taxon>
        <taxon>Spermatophyta</taxon>
        <taxon>Magnoliopsida</taxon>
        <taxon>eudicotyledons</taxon>
        <taxon>Gunneridae</taxon>
        <taxon>Pentapetalae</taxon>
        <taxon>asterids</taxon>
        <taxon>lamiids</taxon>
        <taxon>Solanales</taxon>
        <taxon>Solanaceae</taxon>
        <taxon>Solanoideae</taxon>
        <taxon>Solaneae</taxon>
        <taxon>Solanum</taxon>
    </lineage>
</organism>
<dbReference type="SUPFAM" id="SSF48464">
    <property type="entry name" value="ENTH/VHS domain"/>
    <property type="match status" value="1"/>
</dbReference>
<dbReference type="SMART" id="SM00273">
    <property type="entry name" value="ENTH"/>
    <property type="match status" value="1"/>
</dbReference>
<keyword evidence="12" id="KW-1185">Reference proteome</keyword>
<feature type="compositionally biased region" description="Low complexity" evidence="9">
    <location>
        <begin position="310"/>
        <end position="325"/>
    </location>
</feature>
<keyword evidence="4" id="KW-0254">Endocytosis</keyword>
<dbReference type="InterPro" id="IPR011417">
    <property type="entry name" value="ANTH_dom"/>
</dbReference>
<dbReference type="FunFam" id="1.20.58.150:FF:000005">
    <property type="entry name" value="putative clathrin assembly protein At2g25430"/>
    <property type="match status" value="1"/>
</dbReference>
<keyword evidence="7" id="KW-0168">Coated pit</keyword>
<protein>
    <recommendedName>
        <fullName evidence="10">ENTH domain-containing protein</fullName>
    </recommendedName>
</protein>
<comment type="subcellular location">
    <subcellularLocation>
        <location evidence="1">Cytoplasmic vesicle</location>
        <location evidence="1">Clathrin-coated vesicle</location>
    </subcellularLocation>
    <subcellularLocation>
        <location evidence="2">Golgi apparatus</location>
    </subcellularLocation>
    <subcellularLocation>
        <location evidence="3">Membrane</location>
        <location evidence="3">Clathrin-coated pit</location>
    </subcellularLocation>
</comment>
<evidence type="ECO:0000313" key="11">
    <source>
        <dbReference type="EMBL" id="WMV06641.1"/>
    </source>
</evidence>
<dbReference type="InterPro" id="IPR014712">
    <property type="entry name" value="ANTH_dom_sf"/>
</dbReference>
<evidence type="ECO:0000256" key="5">
    <source>
        <dbReference type="ARBA" id="ARBA00023034"/>
    </source>
</evidence>
<evidence type="ECO:0000256" key="8">
    <source>
        <dbReference type="ARBA" id="ARBA00023329"/>
    </source>
</evidence>
<dbReference type="GO" id="GO:0072583">
    <property type="term" value="P:clathrin-dependent endocytosis"/>
    <property type="evidence" value="ECO:0007669"/>
    <property type="project" value="InterPro"/>
</dbReference>
<evidence type="ECO:0000256" key="4">
    <source>
        <dbReference type="ARBA" id="ARBA00022583"/>
    </source>
</evidence>
<name>A0AAF0PPW9_SOLVR</name>
<dbReference type="Gene3D" id="1.25.40.90">
    <property type="match status" value="1"/>
</dbReference>
<dbReference type="GO" id="GO:0005545">
    <property type="term" value="F:1-phosphatidylinositol binding"/>
    <property type="evidence" value="ECO:0007669"/>
    <property type="project" value="InterPro"/>
</dbReference>
<evidence type="ECO:0000256" key="9">
    <source>
        <dbReference type="SAM" id="MobiDB-lite"/>
    </source>
</evidence>
<proteinExistence type="predicted"/>
<dbReference type="InterPro" id="IPR008942">
    <property type="entry name" value="ENTH_VHS"/>
</dbReference>
<evidence type="ECO:0000313" key="12">
    <source>
        <dbReference type="Proteomes" id="UP001234989"/>
    </source>
</evidence>
<dbReference type="GO" id="GO:0000149">
    <property type="term" value="F:SNARE binding"/>
    <property type="evidence" value="ECO:0007669"/>
    <property type="project" value="TreeGrafter"/>
</dbReference>
<dbReference type="GO" id="GO:0005905">
    <property type="term" value="C:clathrin-coated pit"/>
    <property type="evidence" value="ECO:0007669"/>
    <property type="project" value="UniProtKB-SubCell"/>
</dbReference>
<dbReference type="GO" id="GO:0005546">
    <property type="term" value="F:phosphatidylinositol-4,5-bisphosphate binding"/>
    <property type="evidence" value="ECO:0007669"/>
    <property type="project" value="TreeGrafter"/>
</dbReference>
<dbReference type="SUPFAM" id="SSF89009">
    <property type="entry name" value="GAT-like domain"/>
    <property type="match status" value="1"/>
</dbReference>
<evidence type="ECO:0000256" key="3">
    <source>
        <dbReference type="ARBA" id="ARBA00004600"/>
    </source>
</evidence>
<evidence type="ECO:0000259" key="10">
    <source>
        <dbReference type="PROSITE" id="PS50942"/>
    </source>
</evidence>
<dbReference type="PANTHER" id="PTHR22951">
    <property type="entry name" value="CLATHRIN ASSEMBLY PROTEIN"/>
    <property type="match status" value="1"/>
</dbReference>
<dbReference type="CDD" id="cd16987">
    <property type="entry name" value="ANTH_N_AP180_plant"/>
    <property type="match status" value="1"/>
</dbReference>
<keyword evidence="6" id="KW-0472">Membrane</keyword>
<keyword evidence="8" id="KW-0968">Cytoplasmic vesicle</keyword>
<dbReference type="GO" id="GO:0030136">
    <property type="term" value="C:clathrin-coated vesicle"/>
    <property type="evidence" value="ECO:0007669"/>
    <property type="project" value="UniProtKB-SubCell"/>
</dbReference>
<evidence type="ECO:0000256" key="6">
    <source>
        <dbReference type="ARBA" id="ARBA00023136"/>
    </source>
</evidence>
<feature type="domain" description="ENTH" evidence="10">
    <location>
        <begin position="24"/>
        <end position="162"/>
    </location>
</feature>
<feature type="region of interest" description="Disordered" evidence="9">
    <location>
        <begin position="310"/>
        <end position="332"/>
    </location>
</feature>
<evidence type="ECO:0000256" key="2">
    <source>
        <dbReference type="ARBA" id="ARBA00004555"/>
    </source>
</evidence>
<keyword evidence="5" id="KW-0333">Golgi apparatus</keyword>